<dbReference type="RefSeq" id="WP_003425680.1">
    <property type="nucleotide sequence ID" value="NZ_CAAKAZ010000023.1"/>
</dbReference>
<evidence type="ECO:0000313" key="1">
    <source>
        <dbReference type="EMBL" id="VFD36103.1"/>
    </source>
</evidence>
<evidence type="ECO:0000313" key="2">
    <source>
        <dbReference type="Proteomes" id="UP000411588"/>
    </source>
</evidence>
<comment type="caution">
    <text evidence="1">The sequence shown here is derived from an EMBL/GenBank/DDBJ whole genome shotgun (WGS) entry which is preliminary data.</text>
</comment>
<name>A0AB74QGA3_CLODI</name>
<sequence length="49" mass="5883">MYLLFKYKGIMPSVSYRMLKGEKEITSIFMDQELDERKEEMKAGAGRWF</sequence>
<protein>
    <submittedName>
        <fullName evidence="1">Uncharacterized protein</fullName>
    </submittedName>
</protein>
<dbReference type="Proteomes" id="UP000411588">
    <property type="component" value="Unassembled WGS sequence"/>
</dbReference>
<dbReference type="AlphaFoldDB" id="A0AB74QGA3"/>
<proteinExistence type="predicted"/>
<accession>A0AB74QGA3</accession>
<gene>
    <name evidence="1" type="ORF">SAMEA1402399_03837</name>
</gene>
<organism evidence="1 2">
    <name type="scientific">Clostridioides difficile</name>
    <name type="common">Peptoclostridium difficile</name>
    <dbReference type="NCBI Taxonomy" id="1496"/>
    <lineage>
        <taxon>Bacteria</taxon>
        <taxon>Bacillati</taxon>
        <taxon>Bacillota</taxon>
        <taxon>Clostridia</taxon>
        <taxon>Peptostreptococcales</taxon>
        <taxon>Peptostreptococcaceae</taxon>
        <taxon>Clostridioides</taxon>
    </lineage>
</organism>
<dbReference type="EMBL" id="CAADAN010000021">
    <property type="protein sequence ID" value="VFD36103.1"/>
    <property type="molecule type" value="Genomic_DNA"/>
</dbReference>
<reference evidence="1 2" key="1">
    <citation type="submission" date="2019-02" db="EMBL/GenBank/DDBJ databases">
        <authorList>
            <consortium name="Pathogen Informatics"/>
        </authorList>
    </citation>
    <scope>NUCLEOTIDE SEQUENCE [LARGE SCALE GENOMIC DNA]</scope>
    <source>
        <strain evidence="2">clo34</strain>
    </source>
</reference>